<dbReference type="OrthoDB" id="9803968at2"/>
<evidence type="ECO:0000256" key="1">
    <source>
        <dbReference type="ARBA" id="ARBA00022692"/>
    </source>
</evidence>
<dbReference type="GO" id="GO:0022857">
    <property type="term" value="F:transmembrane transporter activity"/>
    <property type="evidence" value="ECO:0007669"/>
    <property type="project" value="InterPro"/>
</dbReference>
<sequence>MRLTQIRGFYPYIMVVFFNTFVDLGHKILIQDTLYQTSSGTIYTILSAIINALILLPYILLFTPSGFLADKFPKALVLRITAAVAIPLTLVITWCYYQGYFWGAFLLTLLLAIQSALNSPAKYGYIKEIFGKEHLSQANAIVQTLTIIAILGATFIFTYLFSVAIDAAELQHSSDKALLLQAIAPAGFLLVIFSIFETLMTFLLLQKQAADPQSHYELSNYFRGHYLKTYLQKASKKQVIFTCIVGLSLFWAINQVLLASYGAFLKEHLSNISVMFAQGSLAIGGIGILLGALYAGKVSKGFVETGLLPVATVGITAGLFILPSLSSQVAIVVLFLVYGFFGGMLIVPLNALIQFNAPRKELGKILSANNFMQNCFMIGFLGFTVLFSFLGIDSLILLYGLFVIALAGAIYTIIALPQSLVRYLLYFVASKFYRLSVYQLDNLPSAGGVLLLGNHVSFIDWAILQIACPRPIRFVMERSIYETWYLNWLLKKFKIIPIARGASQDSLQEINAALHAGEVVALFPEGRLSRNGQLGAFRTGFERAVVGANAVIIPFYIHGLWGAKASYASSYYQRLIQANNRRVTVIYGSAMDIGSKAQVVQQKVRELSIKAWKLSTNELNSIQSEWLYKAKKIGHLPALIEENGRKITNSKLLGLVLFFSRKIKPLIKKQQTIGLLLPASLGGVIANLSLFCLGKTVVNLNYTTGESILQSATQQAAIKTMITSRQFIEKIKARGIELNGLMSAISFIYLEDLKGEQSKFWIVAYFMLAKLFPIWLLSLLFIKKADVNSTAVILFSSGSEGQPKGIELTHRNLLSNINQVASVFGIEEKDIILNSLPLFHAFGLTVTTLMPLLKGIPMVCYPDPTNSLAIAKLIFRHKVTFLCGTSTFLGLYARNNAIHPMMLSSLRMVVAGAEKLSPAIYQEFKRKFNLDIYEGYGATEVAPVASCNLPDVLSASDWHVHTANKPGTVGLPLPGCAFRVVDPETLQDLPVGEEGLVLIGGTQIMQGYLNMPEKTRAVLIEDGDFTWYKTGDKGRLDHDGYLTIVDRYSRFAKIGGEMVSLGQVEERWQQALNDKDTAIMALAIPDSKKGEQLALVYAANLSVDEIMQTLMKTDLPKLMLPKTIKKVEELPRLGNGKLDYQSAKQLVLATSDSL</sequence>
<dbReference type="Proteomes" id="UP000054698">
    <property type="component" value="Unassembled WGS sequence"/>
</dbReference>
<evidence type="ECO:0000256" key="4">
    <source>
        <dbReference type="SAM" id="Phobius"/>
    </source>
</evidence>
<dbReference type="Gene3D" id="3.30.300.30">
    <property type="match status" value="1"/>
</dbReference>
<feature type="transmembrane region" description="Helical" evidence="4">
    <location>
        <begin position="138"/>
        <end position="162"/>
    </location>
</feature>
<evidence type="ECO:0000256" key="3">
    <source>
        <dbReference type="ARBA" id="ARBA00023136"/>
    </source>
</evidence>
<keyword evidence="2 4" id="KW-1133">Transmembrane helix</keyword>
<keyword evidence="6" id="KW-0808">Transferase</keyword>
<protein>
    <submittedName>
        <fullName evidence="6">2-acylglycerophosphoethanolamine acyltransferase</fullName>
    </submittedName>
</protein>
<accession>A0A0W0TKA6</accession>
<dbReference type="PANTHER" id="PTHR43767">
    <property type="entry name" value="LONG-CHAIN-FATTY-ACID--COA LIGASE"/>
    <property type="match status" value="1"/>
</dbReference>
<feature type="transmembrane region" description="Helical" evidence="4">
    <location>
        <begin position="374"/>
        <end position="390"/>
    </location>
</feature>
<feature type="transmembrane region" description="Helical" evidence="4">
    <location>
        <begin position="307"/>
        <end position="325"/>
    </location>
</feature>
<evidence type="ECO:0000256" key="2">
    <source>
        <dbReference type="ARBA" id="ARBA00022989"/>
    </source>
</evidence>
<keyword evidence="6" id="KW-0012">Acyltransferase</keyword>
<dbReference type="AlphaFoldDB" id="A0A0W0TKA6"/>
<gene>
    <name evidence="7" type="primary">aas_1</name>
    <name evidence="6" type="ORF">Lfee_2409</name>
    <name evidence="7" type="ORF">NCTC12022_00906</name>
</gene>
<dbReference type="PATRIC" id="fig|453.4.peg.2637"/>
<evidence type="ECO:0000313" key="9">
    <source>
        <dbReference type="Proteomes" id="UP000251942"/>
    </source>
</evidence>
<keyword evidence="3 4" id="KW-0472">Membrane</keyword>
<dbReference type="InterPro" id="IPR011701">
    <property type="entry name" value="MFS"/>
</dbReference>
<evidence type="ECO:0000313" key="8">
    <source>
        <dbReference type="Proteomes" id="UP000054698"/>
    </source>
</evidence>
<feature type="transmembrane region" description="Helical" evidence="4">
    <location>
        <begin position="12"/>
        <end position="30"/>
    </location>
</feature>
<feature type="transmembrane region" description="Helical" evidence="4">
    <location>
        <begin position="239"/>
        <end position="264"/>
    </location>
</feature>
<dbReference type="InterPro" id="IPR002123">
    <property type="entry name" value="Plipid/glycerol_acylTrfase"/>
</dbReference>
<reference evidence="7 9" key="2">
    <citation type="submission" date="2018-06" db="EMBL/GenBank/DDBJ databases">
        <authorList>
            <consortium name="Pathogen Informatics"/>
            <person name="Doyle S."/>
        </authorList>
    </citation>
    <scope>NUCLEOTIDE SEQUENCE [LARGE SCALE GENOMIC DNA]</scope>
    <source>
        <strain evidence="7 9">NCTC12022</strain>
    </source>
</reference>
<feature type="transmembrane region" description="Helical" evidence="4">
    <location>
        <begin position="100"/>
        <end position="117"/>
    </location>
</feature>
<feature type="transmembrane region" description="Helical" evidence="4">
    <location>
        <begin position="75"/>
        <end position="94"/>
    </location>
</feature>
<dbReference type="Pfam" id="PF07690">
    <property type="entry name" value="MFS_1"/>
    <property type="match status" value="1"/>
</dbReference>
<dbReference type="InterPro" id="IPR000873">
    <property type="entry name" value="AMP-dep_synth/lig_dom"/>
</dbReference>
<dbReference type="InterPro" id="IPR050237">
    <property type="entry name" value="ATP-dep_AMP-bd_enzyme"/>
</dbReference>
<feature type="transmembrane region" description="Helical" evidence="4">
    <location>
        <begin position="276"/>
        <end position="295"/>
    </location>
</feature>
<dbReference type="PANTHER" id="PTHR43767:SF1">
    <property type="entry name" value="NONRIBOSOMAL PEPTIDE SYNTHASE PES1 (EUROFUNG)-RELATED"/>
    <property type="match status" value="1"/>
</dbReference>
<feature type="transmembrane region" description="Helical" evidence="4">
    <location>
        <begin position="331"/>
        <end position="353"/>
    </location>
</feature>
<dbReference type="Proteomes" id="UP000251942">
    <property type="component" value="Unassembled WGS sequence"/>
</dbReference>
<name>A0A0W0TKA6_9GAMM</name>
<organism evidence="6 8">
    <name type="scientific">Legionella feeleii</name>
    <dbReference type="NCBI Taxonomy" id="453"/>
    <lineage>
        <taxon>Bacteria</taxon>
        <taxon>Pseudomonadati</taxon>
        <taxon>Pseudomonadota</taxon>
        <taxon>Gammaproteobacteria</taxon>
        <taxon>Legionellales</taxon>
        <taxon>Legionellaceae</taxon>
        <taxon>Legionella</taxon>
    </lineage>
</organism>
<evidence type="ECO:0000259" key="5">
    <source>
        <dbReference type="SMART" id="SM00563"/>
    </source>
</evidence>
<feature type="transmembrane region" description="Helical" evidence="4">
    <location>
        <begin position="396"/>
        <end position="416"/>
    </location>
</feature>
<dbReference type="EMBL" id="UASS01000007">
    <property type="protein sequence ID" value="SPX60190.1"/>
    <property type="molecule type" value="Genomic_DNA"/>
</dbReference>
<feature type="domain" description="Phospholipid/glycerol acyltransferase" evidence="5">
    <location>
        <begin position="449"/>
        <end position="560"/>
    </location>
</feature>
<dbReference type="SUPFAM" id="SSF56801">
    <property type="entry name" value="Acetyl-CoA synthetase-like"/>
    <property type="match status" value="1"/>
</dbReference>
<dbReference type="Pfam" id="PF01553">
    <property type="entry name" value="Acyltransferase"/>
    <property type="match status" value="1"/>
</dbReference>
<proteinExistence type="predicted"/>
<keyword evidence="8" id="KW-1185">Reference proteome</keyword>
<keyword evidence="1 4" id="KW-0812">Transmembrane</keyword>
<dbReference type="RefSeq" id="WP_058447160.1">
    <property type="nucleotide sequence ID" value="NZ_CAAAHT010000019.1"/>
</dbReference>
<feature type="transmembrane region" description="Helical" evidence="4">
    <location>
        <begin position="42"/>
        <end position="63"/>
    </location>
</feature>
<evidence type="ECO:0000313" key="6">
    <source>
        <dbReference type="EMBL" id="KTC96047.1"/>
    </source>
</evidence>
<dbReference type="SUPFAM" id="SSF69593">
    <property type="entry name" value="Glycerol-3-phosphate (1)-acyltransferase"/>
    <property type="match status" value="1"/>
</dbReference>
<dbReference type="InterPro" id="IPR042099">
    <property type="entry name" value="ANL_N_sf"/>
</dbReference>
<dbReference type="GO" id="GO:0016746">
    <property type="term" value="F:acyltransferase activity"/>
    <property type="evidence" value="ECO:0007669"/>
    <property type="project" value="UniProtKB-KW"/>
</dbReference>
<dbReference type="InterPro" id="IPR045851">
    <property type="entry name" value="AMP-bd_C_sf"/>
</dbReference>
<reference evidence="6 8" key="1">
    <citation type="submission" date="2015-11" db="EMBL/GenBank/DDBJ databases">
        <title>Genomic analysis of 38 Legionella species identifies large and diverse effector repertoires.</title>
        <authorList>
            <person name="Burstein D."/>
            <person name="Amaro F."/>
            <person name="Zusman T."/>
            <person name="Lifshitz Z."/>
            <person name="Cohen O."/>
            <person name="Gilbert J.A."/>
            <person name="Pupko T."/>
            <person name="Shuman H.A."/>
            <person name="Segal G."/>
        </authorList>
    </citation>
    <scope>NUCLEOTIDE SEQUENCE [LARGE SCALE GENOMIC DNA]</scope>
    <source>
        <strain evidence="6 8">WO-44C</strain>
    </source>
</reference>
<dbReference type="InterPro" id="IPR020845">
    <property type="entry name" value="AMP-binding_CS"/>
</dbReference>
<dbReference type="InterPro" id="IPR036259">
    <property type="entry name" value="MFS_trans_sf"/>
</dbReference>
<dbReference type="Pfam" id="PF00501">
    <property type="entry name" value="AMP-binding"/>
    <property type="match status" value="1"/>
</dbReference>
<feature type="transmembrane region" description="Helical" evidence="4">
    <location>
        <begin position="831"/>
        <end position="853"/>
    </location>
</feature>
<dbReference type="EMBL" id="LNYB01000082">
    <property type="protein sequence ID" value="KTC96047.1"/>
    <property type="molecule type" value="Genomic_DNA"/>
</dbReference>
<feature type="transmembrane region" description="Helical" evidence="4">
    <location>
        <begin position="182"/>
        <end position="205"/>
    </location>
</feature>
<dbReference type="CDD" id="cd07989">
    <property type="entry name" value="LPLAT_AGPAT-like"/>
    <property type="match status" value="1"/>
</dbReference>
<dbReference type="SUPFAM" id="SSF103473">
    <property type="entry name" value="MFS general substrate transporter"/>
    <property type="match status" value="1"/>
</dbReference>
<dbReference type="CDD" id="cd06173">
    <property type="entry name" value="MFS_MefA_like"/>
    <property type="match status" value="1"/>
</dbReference>
<dbReference type="Gene3D" id="3.40.50.12780">
    <property type="entry name" value="N-terminal domain of ligase-like"/>
    <property type="match status" value="1"/>
</dbReference>
<dbReference type="STRING" id="453.Lfee_2409"/>
<feature type="transmembrane region" description="Helical" evidence="4">
    <location>
        <begin position="762"/>
        <end position="782"/>
    </location>
</feature>
<dbReference type="GO" id="GO:0016878">
    <property type="term" value="F:acid-thiol ligase activity"/>
    <property type="evidence" value="ECO:0007669"/>
    <property type="project" value="UniProtKB-ARBA"/>
</dbReference>
<dbReference type="NCBIfam" id="NF006386">
    <property type="entry name" value="PRK08633.1"/>
    <property type="match status" value="1"/>
</dbReference>
<dbReference type="PROSITE" id="PS00455">
    <property type="entry name" value="AMP_BINDING"/>
    <property type="match status" value="1"/>
</dbReference>
<evidence type="ECO:0000313" key="7">
    <source>
        <dbReference type="EMBL" id="SPX60190.1"/>
    </source>
</evidence>
<dbReference type="Gene3D" id="1.20.1250.20">
    <property type="entry name" value="MFS general substrate transporter like domains"/>
    <property type="match status" value="1"/>
</dbReference>
<dbReference type="SMART" id="SM00563">
    <property type="entry name" value="PlsC"/>
    <property type="match status" value="1"/>
</dbReference>